<dbReference type="PANTHER" id="PTHR18919">
    <property type="entry name" value="ACETYL-COA C-ACYLTRANSFERASE"/>
    <property type="match status" value="1"/>
</dbReference>
<dbReference type="RefSeq" id="WP_138404106.1">
    <property type="nucleotide sequence ID" value="NZ_VBSP01000009.1"/>
</dbReference>
<evidence type="ECO:0000256" key="5">
    <source>
        <dbReference type="ARBA" id="ARBA00030755"/>
    </source>
</evidence>
<evidence type="ECO:0000256" key="1">
    <source>
        <dbReference type="ARBA" id="ARBA00010982"/>
    </source>
</evidence>
<evidence type="ECO:0000256" key="3">
    <source>
        <dbReference type="ARBA" id="ARBA00022679"/>
    </source>
</evidence>
<gene>
    <name evidence="10" type="ORF">FEZ33_03980</name>
</gene>
<protein>
    <recommendedName>
        <fullName evidence="2">acetyl-CoA C-acetyltransferase</fullName>
        <ecNumber evidence="2">2.3.1.9</ecNumber>
    </recommendedName>
    <alternativeName>
        <fullName evidence="5">Acetoacetyl-CoA thiolase</fullName>
    </alternativeName>
</protein>
<evidence type="ECO:0000256" key="6">
    <source>
        <dbReference type="PIRSR" id="PIRSR000429-1"/>
    </source>
</evidence>
<dbReference type="EC" id="2.3.1.9" evidence="2"/>
<evidence type="ECO:0000259" key="8">
    <source>
        <dbReference type="Pfam" id="PF00108"/>
    </source>
</evidence>
<dbReference type="CDD" id="cd00751">
    <property type="entry name" value="thiolase"/>
    <property type="match status" value="1"/>
</dbReference>
<dbReference type="InterPro" id="IPR016039">
    <property type="entry name" value="Thiolase-like"/>
</dbReference>
<reference evidence="10 11" key="1">
    <citation type="submission" date="2019-05" db="EMBL/GenBank/DDBJ databases">
        <title>The metagenome of a microbial culture collection derived from dairy environment covers the genomic content of the human microbiome.</title>
        <authorList>
            <person name="Roder T."/>
            <person name="Wuthrich D."/>
            <person name="Sattari Z."/>
            <person name="Von Ah U."/>
            <person name="Bar C."/>
            <person name="Ronchi F."/>
            <person name="Macpherson A.J."/>
            <person name="Ganal-Vonarburg S.C."/>
            <person name="Bruggmann R."/>
            <person name="Vergeres G."/>
        </authorList>
    </citation>
    <scope>NUCLEOTIDE SEQUENCE [LARGE SCALE GENOMIC DNA]</scope>
    <source>
        <strain evidence="10 11">FAM 24227</strain>
    </source>
</reference>
<feature type="domain" description="Thiolase N-terminal" evidence="8">
    <location>
        <begin position="6"/>
        <end position="263"/>
    </location>
</feature>
<dbReference type="AlphaFoldDB" id="A0A5R9DW31"/>
<evidence type="ECO:0000259" key="9">
    <source>
        <dbReference type="Pfam" id="PF02803"/>
    </source>
</evidence>
<evidence type="ECO:0000256" key="7">
    <source>
        <dbReference type="RuleBase" id="RU003557"/>
    </source>
</evidence>
<dbReference type="Gene3D" id="3.40.47.10">
    <property type="match status" value="2"/>
</dbReference>
<dbReference type="PIRSF" id="PIRSF000429">
    <property type="entry name" value="Ac-CoA_Ac_transf"/>
    <property type="match status" value="1"/>
</dbReference>
<dbReference type="PROSITE" id="PS00098">
    <property type="entry name" value="THIOLASE_1"/>
    <property type="match status" value="1"/>
</dbReference>
<evidence type="ECO:0000256" key="4">
    <source>
        <dbReference type="ARBA" id="ARBA00023315"/>
    </source>
</evidence>
<dbReference type="InterPro" id="IPR020616">
    <property type="entry name" value="Thiolase_N"/>
</dbReference>
<dbReference type="FunFam" id="3.40.47.10:FF:000010">
    <property type="entry name" value="Acetyl-CoA acetyltransferase (Thiolase)"/>
    <property type="match status" value="1"/>
</dbReference>
<feature type="domain" description="Thiolase C-terminal" evidence="9">
    <location>
        <begin position="273"/>
        <end position="401"/>
    </location>
</feature>
<proteinExistence type="inferred from homology"/>
<dbReference type="InterPro" id="IPR020615">
    <property type="entry name" value="Thiolase_acyl_enz_int_AS"/>
</dbReference>
<sequence>MQERKVYVLSIKRTAVGSFLGSLSDLSPAEIGSKLLEKMLEEYTIVKDNVDEVIIGNVLSAGHGQNIARQVSVNAGISINVPAYGVNMLCGSGLKAINEAYNHVKLGDADCIIAGGVESMSQAKFATTGNIRKGNKMGAFSLEDTMLTDGLTDAFSGIHMGITAENIASKFKITREEQDEFAMNTQEKARLAQKEGKFKDEIVPITVQQRRQAVVFEEDEYINDSTNLEKLNNLRPAFDNEGSVTAGNASGINDGAAFAFVVSDAFVKEHNLEPLVEVLGFGQSGVDPKIMGIGPVKAINSVMKKTGLSLEQFDVIELNEAFASQSIGVMRELTKDTSLTYEALAAKVNPNGGAIAIGHPIGASGARISATLIHEMKRNDSEYGLASLCIGGGMGISMAVKNV</sequence>
<dbReference type="EMBL" id="VBSP01000009">
    <property type="protein sequence ID" value="TLQ41848.1"/>
    <property type="molecule type" value="Genomic_DNA"/>
</dbReference>
<dbReference type="Proteomes" id="UP000306420">
    <property type="component" value="Unassembled WGS sequence"/>
</dbReference>
<dbReference type="Pfam" id="PF02803">
    <property type="entry name" value="Thiolase_C"/>
    <property type="match status" value="1"/>
</dbReference>
<dbReference type="GO" id="GO:0003985">
    <property type="term" value="F:acetyl-CoA C-acetyltransferase activity"/>
    <property type="evidence" value="ECO:0007669"/>
    <property type="project" value="UniProtKB-EC"/>
</dbReference>
<dbReference type="PANTHER" id="PTHR18919:SF107">
    <property type="entry name" value="ACETYL-COA ACETYLTRANSFERASE, CYTOSOLIC"/>
    <property type="match status" value="1"/>
</dbReference>
<evidence type="ECO:0000256" key="2">
    <source>
        <dbReference type="ARBA" id="ARBA00012705"/>
    </source>
</evidence>
<dbReference type="SUPFAM" id="SSF53901">
    <property type="entry name" value="Thiolase-like"/>
    <property type="match status" value="2"/>
</dbReference>
<keyword evidence="4 7" id="KW-0012">Acyltransferase</keyword>
<dbReference type="PROSITE" id="PS00099">
    <property type="entry name" value="THIOLASE_3"/>
    <property type="match status" value="1"/>
</dbReference>
<evidence type="ECO:0000313" key="10">
    <source>
        <dbReference type="EMBL" id="TLQ41848.1"/>
    </source>
</evidence>
<dbReference type="InterPro" id="IPR020613">
    <property type="entry name" value="Thiolase_CS"/>
</dbReference>
<comment type="similarity">
    <text evidence="1 7">Belongs to the thiolase-like superfamily. Thiolase family.</text>
</comment>
<evidence type="ECO:0000313" key="11">
    <source>
        <dbReference type="Proteomes" id="UP000306420"/>
    </source>
</evidence>
<feature type="active site" description="Proton acceptor" evidence="6">
    <location>
        <position position="359"/>
    </location>
</feature>
<dbReference type="OrthoDB" id="9764892at2"/>
<name>A0A5R9DW31_9LACT</name>
<dbReference type="InterPro" id="IPR020610">
    <property type="entry name" value="Thiolase_AS"/>
</dbReference>
<accession>A0A5R9DW31</accession>
<keyword evidence="3 7" id="KW-0808">Transferase</keyword>
<dbReference type="PROSITE" id="PS00737">
    <property type="entry name" value="THIOLASE_2"/>
    <property type="match status" value="1"/>
</dbReference>
<dbReference type="InterPro" id="IPR020617">
    <property type="entry name" value="Thiolase_C"/>
</dbReference>
<dbReference type="InterPro" id="IPR002155">
    <property type="entry name" value="Thiolase"/>
</dbReference>
<organism evidence="10 11">
    <name type="scientific">Ruoffia tabacinasalis</name>
    <dbReference type="NCBI Taxonomy" id="87458"/>
    <lineage>
        <taxon>Bacteria</taxon>
        <taxon>Bacillati</taxon>
        <taxon>Bacillota</taxon>
        <taxon>Bacilli</taxon>
        <taxon>Lactobacillales</taxon>
        <taxon>Aerococcaceae</taxon>
        <taxon>Ruoffia</taxon>
    </lineage>
</organism>
<comment type="caution">
    <text evidence="10">The sequence shown here is derived from an EMBL/GenBank/DDBJ whole genome shotgun (WGS) entry which is preliminary data.</text>
</comment>
<feature type="active site" description="Proton acceptor" evidence="6">
    <location>
        <position position="389"/>
    </location>
</feature>
<dbReference type="Pfam" id="PF00108">
    <property type="entry name" value="Thiolase_N"/>
    <property type="match status" value="1"/>
</dbReference>
<feature type="active site" description="Acyl-thioester intermediate" evidence="6">
    <location>
        <position position="90"/>
    </location>
</feature>
<dbReference type="NCBIfam" id="TIGR01930">
    <property type="entry name" value="AcCoA-C-Actrans"/>
    <property type="match status" value="1"/>
</dbReference>